<dbReference type="GO" id="GO:0004930">
    <property type="term" value="F:G protein-coupled receptor activity"/>
    <property type="evidence" value="ECO:0007669"/>
    <property type="project" value="UniProtKB-KW"/>
</dbReference>
<evidence type="ECO:0000256" key="5">
    <source>
        <dbReference type="ARBA" id="ARBA00023136"/>
    </source>
</evidence>
<keyword evidence="3 9" id="KW-1133">Transmembrane helix</keyword>
<feature type="transmembrane region" description="Helical" evidence="9">
    <location>
        <begin position="60"/>
        <end position="79"/>
    </location>
</feature>
<evidence type="ECO:0000256" key="3">
    <source>
        <dbReference type="ARBA" id="ARBA00022989"/>
    </source>
</evidence>
<comment type="similarity">
    <text evidence="8">Belongs to the G-protein coupled receptor 1 family.</text>
</comment>
<evidence type="ECO:0000256" key="1">
    <source>
        <dbReference type="ARBA" id="ARBA00004141"/>
    </source>
</evidence>
<keyword evidence="2 8" id="KW-0812">Transmembrane</keyword>
<proteinExistence type="inferred from homology"/>
<dbReference type="PRINTS" id="PR00237">
    <property type="entry name" value="GPCRRHODOPSN"/>
</dbReference>
<keyword evidence="9" id="KW-1003">Cell membrane</keyword>
<feature type="transmembrane region" description="Helical" evidence="9">
    <location>
        <begin position="99"/>
        <end position="120"/>
    </location>
</feature>
<gene>
    <name evidence="12" type="primary">LOC103053322</name>
</gene>
<dbReference type="Gene3D" id="1.20.1070.10">
    <property type="entry name" value="Rhodopsin 7-helix transmembrane proteins"/>
    <property type="match status" value="1"/>
</dbReference>
<dbReference type="RefSeq" id="XP_025029804.1">
    <property type="nucleotide sequence ID" value="XM_025174036.1"/>
</dbReference>
<dbReference type="GO" id="GO:0004984">
    <property type="term" value="F:olfactory receptor activity"/>
    <property type="evidence" value="ECO:0007669"/>
    <property type="project" value="InterPro"/>
</dbReference>
<dbReference type="FunFam" id="1.20.1070.10:FF:000003">
    <property type="entry name" value="Olfactory receptor"/>
    <property type="match status" value="1"/>
</dbReference>
<dbReference type="InterPro" id="IPR000725">
    <property type="entry name" value="Olfact_rcpt"/>
</dbReference>
<dbReference type="PROSITE" id="PS50262">
    <property type="entry name" value="G_PROTEIN_RECEP_F1_2"/>
    <property type="match status" value="1"/>
</dbReference>
<feature type="transmembrane region" description="Helical" evidence="9">
    <location>
        <begin position="273"/>
        <end position="292"/>
    </location>
</feature>
<keyword evidence="9" id="KW-0552">Olfaction</keyword>
<reference evidence="12" key="1">
    <citation type="submission" date="2025-08" db="UniProtKB">
        <authorList>
            <consortium name="RefSeq"/>
        </authorList>
    </citation>
    <scope>IDENTIFICATION</scope>
    <source>
        <tissue evidence="12">Liver</tissue>
    </source>
</reference>
<keyword evidence="5 9" id="KW-0472">Membrane</keyword>
<feature type="transmembrane region" description="Helical" evidence="9">
    <location>
        <begin position="25"/>
        <end position="48"/>
    </location>
</feature>
<evidence type="ECO:0000259" key="10">
    <source>
        <dbReference type="PROSITE" id="PS50262"/>
    </source>
</evidence>
<feature type="domain" description="G-protein coupled receptors family 1 profile" evidence="10">
    <location>
        <begin position="41"/>
        <end position="290"/>
    </location>
</feature>
<dbReference type="GeneID" id="103053322"/>
<feature type="transmembrane region" description="Helical" evidence="9">
    <location>
        <begin position="200"/>
        <end position="225"/>
    </location>
</feature>
<comment type="subcellular location">
    <subcellularLocation>
        <location evidence="9">Cell membrane</location>
        <topology evidence="9">Multi-pass membrane protein</topology>
    </subcellularLocation>
    <subcellularLocation>
        <location evidence="1">Membrane</location>
        <topology evidence="1">Multi-pass membrane protein</topology>
    </subcellularLocation>
</comment>
<keyword evidence="7 8" id="KW-0807">Transducer</keyword>
<name>A0A9F5J934_PYTBI</name>
<accession>A0A9F5J934</accession>
<feature type="transmembrane region" description="Helical" evidence="9">
    <location>
        <begin position="237"/>
        <end position="261"/>
    </location>
</feature>
<dbReference type="InterPro" id="IPR000276">
    <property type="entry name" value="GPCR_Rhodpsn"/>
</dbReference>
<evidence type="ECO:0000256" key="6">
    <source>
        <dbReference type="ARBA" id="ARBA00023170"/>
    </source>
</evidence>
<evidence type="ECO:0000256" key="2">
    <source>
        <dbReference type="ARBA" id="ARBA00022692"/>
    </source>
</evidence>
<keyword evidence="9" id="KW-0716">Sensory transduction</keyword>
<evidence type="ECO:0000313" key="12">
    <source>
        <dbReference type="RefSeq" id="XP_025029804.1"/>
    </source>
</evidence>
<dbReference type="OrthoDB" id="9440489at2759"/>
<dbReference type="PRINTS" id="PR00245">
    <property type="entry name" value="OLFACTORYR"/>
</dbReference>
<keyword evidence="11" id="KW-1185">Reference proteome</keyword>
<dbReference type="PANTHER" id="PTHR48018">
    <property type="entry name" value="OLFACTORY RECEPTOR"/>
    <property type="match status" value="1"/>
</dbReference>
<evidence type="ECO:0000256" key="8">
    <source>
        <dbReference type="RuleBase" id="RU000688"/>
    </source>
</evidence>
<dbReference type="GO" id="GO:0005886">
    <property type="term" value="C:plasma membrane"/>
    <property type="evidence" value="ECO:0007669"/>
    <property type="project" value="UniProtKB-SubCell"/>
</dbReference>
<keyword evidence="6 8" id="KW-0675">Receptor</keyword>
<dbReference type="AlphaFoldDB" id="A0A9F5J934"/>
<evidence type="ECO:0000313" key="11">
    <source>
        <dbReference type="Proteomes" id="UP000695026"/>
    </source>
</evidence>
<dbReference type="Pfam" id="PF13853">
    <property type="entry name" value="7tm_4"/>
    <property type="match status" value="1"/>
</dbReference>
<protein>
    <recommendedName>
        <fullName evidence="9">Olfactory receptor</fullName>
    </recommendedName>
</protein>
<dbReference type="OMA" id="QFYMFDG"/>
<dbReference type="SUPFAM" id="SSF81321">
    <property type="entry name" value="Family A G protein-coupled receptor-like"/>
    <property type="match status" value="1"/>
</dbReference>
<feature type="transmembrane region" description="Helical" evidence="9">
    <location>
        <begin position="140"/>
        <end position="162"/>
    </location>
</feature>
<keyword evidence="4 8" id="KW-0297">G-protein coupled receptor</keyword>
<sequence length="324" mass="36459">MNEKNETQVTQFIFSGFTDHPELQVVLFAMFLIIYIITLSANLGIILLIKMDPQLHTPMYFFLSHLAFLDASYSSTVTPKAIGSFFAKKKTISLIGCAIQFYIFDGLVMTELFLLSVMAYDRYVAICNPLLYSVVMSKRLCTVLVSSVYVYGFVSSVVQTALTFTLSFCRSNVINHFYCNDPPLLALSCSDTRPKEIQLLALSGINLSSSLLTIIVSYVYILCTIFGKHSTGRRHRAFSTCASHLTAVIIFYGTLFFMYLQPSSTHSLSYDKVVSVFYAVVIPMLNPLIYSLRNKEVKGALEKLMGKKCCLHLQLICTIEIQRL</sequence>
<dbReference type="Proteomes" id="UP000695026">
    <property type="component" value="Unplaced"/>
</dbReference>
<evidence type="ECO:0000256" key="4">
    <source>
        <dbReference type="ARBA" id="ARBA00023040"/>
    </source>
</evidence>
<evidence type="ECO:0000256" key="7">
    <source>
        <dbReference type="ARBA" id="ARBA00023224"/>
    </source>
</evidence>
<dbReference type="InterPro" id="IPR017452">
    <property type="entry name" value="GPCR_Rhodpsn_7TM"/>
</dbReference>
<dbReference type="PROSITE" id="PS00237">
    <property type="entry name" value="G_PROTEIN_RECEP_F1_1"/>
    <property type="match status" value="1"/>
</dbReference>
<organism evidence="11 12">
    <name type="scientific">Python bivittatus</name>
    <name type="common">Burmese python</name>
    <name type="synonym">Python molurus bivittatus</name>
    <dbReference type="NCBI Taxonomy" id="176946"/>
    <lineage>
        <taxon>Eukaryota</taxon>
        <taxon>Metazoa</taxon>
        <taxon>Chordata</taxon>
        <taxon>Craniata</taxon>
        <taxon>Vertebrata</taxon>
        <taxon>Euteleostomi</taxon>
        <taxon>Lepidosauria</taxon>
        <taxon>Squamata</taxon>
        <taxon>Bifurcata</taxon>
        <taxon>Unidentata</taxon>
        <taxon>Episquamata</taxon>
        <taxon>Toxicofera</taxon>
        <taxon>Serpentes</taxon>
        <taxon>Henophidia</taxon>
        <taxon>Pythonidae</taxon>
        <taxon>Python</taxon>
    </lineage>
</organism>
<evidence type="ECO:0000256" key="9">
    <source>
        <dbReference type="RuleBase" id="RU363047"/>
    </source>
</evidence>
<dbReference type="CDD" id="cd15412">
    <property type="entry name" value="7tmA_OR5M-like"/>
    <property type="match status" value="1"/>
</dbReference>